<dbReference type="Gene3D" id="1.10.10.10">
    <property type="entry name" value="Winged helix-like DNA-binding domain superfamily/Winged helix DNA-binding domain"/>
    <property type="match status" value="1"/>
</dbReference>
<dbReference type="SUPFAM" id="SSF46785">
    <property type="entry name" value="Winged helix' DNA-binding domain"/>
    <property type="match status" value="1"/>
</dbReference>
<dbReference type="PANTHER" id="PTHR33169">
    <property type="entry name" value="PADR-FAMILY TRANSCRIPTIONAL REGULATOR"/>
    <property type="match status" value="1"/>
</dbReference>
<dbReference type="EMBL" id="JABBXF010000001">
    <property type="protein sequence ID" value="NVK76098.1"/>
    <property type="molecule type" value="Genomic_DNA"/>
</dbReference>
<keyword evidence="3" id="KW-1185">Reference proteome</keyword>
<evidence type="ECO:0000259" key="1">
    <source>
        <dbReference type="Pfam" id="PF03551"/>
    </source>
</evidence>
<name>A0A7Y7E4V4_STRMO</name>
<dbReference type="PANTHER" id="PTHR33169:SF27">
    <property type="entry name" value="TRANSCRIPTIONAL REGULATOR PADR FAMILY PROTEIN"/>
    <property type="match status" value="1"/>
</dbReference>
<dbReference type="InterPro" id="IPR052509">
    <property type="entry name" value="Metal_resp_DNA-bind_regulator"/>
</dbReference>
<dbReference type="InterPro" id="IPR036390">
    <property type="entry name" value="WH_DNA-bd_sf"/>
</dbReference>
<comment type="caution">
    <text evidence="2">The sequence shown here is derived from an EMBL/GenBank/DDBJ whole genome shotgun (WGS) entry which is preliminary data.</text>
</comment>
<dbReference type="RefSeq" id="WP_171077896.1">
    <property type="nucleotide sequence ID" value="NZ_BNBU01000007.1"/>
</dbReference>
<reference evidence="2 3" key="1">
    <citation type="submission" date="2020-04" db="EMBL/GenBank/DDBJ databases">
        <title>Draft Genome Sequence of Streptomyces morookaense DSM 40503, an 8-azaguanine-producing strain.</title>
        <authorList>
            <person name="Qi J."/>
            <person name="Gao J.-M."/>
        </authorList>
    </citation>
    <scope>NUCLEOTIDE SEQUENCE [LARGE SCALE GENOMIC DNA]</scope>
    <source>
        <strain evidence="2 3">DSM 40503</strain>
    </source>
</reference>
<dbReference type="InterPro" id="IPR005149">
    <property type="entry name" value="Tscrpt_reg_PadR_N"/>
</dbReference>
<sequence length="211" mass="23863">MAAPKSPKSPKLNLISLALLELLDEEDMHPYEMQQRLRDRGRDRLVKLTAGSLYHSVERLEKLGLITAVETNRQGRLPERTVYAITADGRAAFTDRLREMVATPDREYPAFPLALAFLHSLERDEAIERLTWRSTMLEAEIAAEEAVAGRLTEQGTEPLYFLDLTWQIAAHRSQLEWIQKTIQQLSTNSLTWPAPASARRAAAPGEDGDDR</sequence>
<dbReference type="Proteomes" id="UP000587462">
    <property type="component" value="Unassembled WGS sequence"/>
</dbReference>
<feature type="domain" description="Transcription regulator PadR N-terminal" evidence="1">
    <location>
        <begin position="19"/>
        <end position="94"/>
    </location>
</feature>
<organism evidence="2 3">
    <name type="scientific">Streptomyces morookaense</name>
    <name type="common">Streptoverticillium morookaense</name>
    <dbReference type="NCBI Taxonomy" id="1970"/>
    <lineage>
        <taxon>Bacteria</taxon>
        <taxon>Bacillati</taxon>
        <taxon>Actinomycetota</taxon>
        <taxon>Actinomycetes</taxon>
        <taxon>Kitasatosporales</taxon>
        <taxon>Streptomycetaceae</taxon>
        <taxon>Streptomyces</taxon>
    </lineage>
</organism>
<protein>
    <submittedName>
        <fullName evidence="2">PadR family transcriptional regulator</fullName>
    </submittedName>
</protein>
<evidence type="ECO:0000313" key="2">
    <source>
        <dbReference type="EMBL" id="NVK76098.1"/>
    </source>
</evidence>
<dbReference type="InterPro" id="IPR036388">
    <property type="entry name" value="WH-like_DNA-bd_sf"/>
</dbReference>
<evidence type="ECO:0000313" key="3">
    <source>
        <dbReference type="Proteomes" id="UP000587462"/>
    </source>
</evidence>
<dbReference type="AlphaFoldDB" id="A0A7Y7E4V4"/>
<dbReference type="Pfam" id="PF03551">
    <property type="entry name" value="PadR"/>
    <property type="match status" value="1"/>
</dbReference>
<gene>
    <name evidence="2" type="ORF">HG542_00320</name>
</gene>
<accession>A0A7Y7E4V4</accession>
<proteinExistence type="predicted"/>